<proteinExistence type="inferred from homology"/>
<evidence type="ECO:0000256" key="3">
    <source>
        <dbReference type="ARBA" id="ARBA00022741"/>
    </source>
</evidence>
<accession>A0ABS8F7G7</accession>
<dbReference type="SUPFAM" id="SSF52540">
    <property type="entry name" value="P-loop containing nucleoside triphosphate hydrolases"/>
    <property type="match status" value="1"/>
</dbReference>
<dbReference type="InterPro" id="IPR027417">
    <property type="entry name" value="P-loop_NTPase"/>
</dbReference>
<reference evidence="6" key="1">
    <citation type="submission" date="2021-10" db="EMBL/GenBank/DDBJ databases">
        <title>Anaerobic single-cell dispensing facilitates the cultivation of human gut bacteria.</title>
        <authorList>
            <person name="Afrizal A."/>
        </authorList>
    </citation>
    <scope>NUCLEOTIDE SEQUENCE</scope>
    <source>
        <strain evidence="6">CLA-AA-H233</strain>
    </source>
</reference>
<keyword evidence="4" id="KW-0067">ATP-binding</keyword>
<keyword evidence="6" id="KW-0418">Kinase</keyword>
<keyword evidence="7" id="KW-1185">Reference proteome</keyword>
<evidence type="ECO:0000256" key="1">
    <source>
        <dbReference type="ARBA" id="ARBA00009776"/>
    </source>
</evidence>
<dbReference type="PANTHER" id="PTHR10344">
    <property type="entry name" value="THYMIDYLATE KINASE"/>
    <property type="match status" value="1"/>
</dbReference>
<dbReference type="RefSeq" id="WP_227620757.1">
    <property type="nucleotide sequence ID" value="NZ_JAJEQL010000009.1"/>
</dbReference>
<comment type="similarity">
    <text evidence="1">Belongs to the thymidylate kinase family.</text>
</comment>
<feature type="domain" description="Thymidylate kinase-like" evidence="5">
    <location>
        <begin position="9"/>
        <end position="184"/>
    </location>
</feature>
<evidence type="ECO:0000313" key="7">
    <source>
        <dbReference type="Proteomes" id="UP001430637"/>
    </source>
</evidence>
<dbReference type="EMBL" id="JAJEQL010000009">
    <property type="protein sequence ID" value="MCC2199180.1"/>
    <property type="molecule type" value="Genomic_DNA"/>
</dbReference>
<dbReference type="PANTHER" id="PTHR10344:SF4">
    <property type="entry name" value="UMP-CMP KINASE 2, MITOCHONDRIAL"/>
    <property type="match status" value="1"/>
</dbReference>
<dbReference type="InterPro" id="IPR039430">
    <property type="entry name" value="Thymidylate_kin-like_dom"/>
</dbReference>
<evidence type="ECO:0000256" key="2">
    <source>
        <dbReference type="ARBA" id="ARBA00017144"/>
    </source>
</evidence>
<comment type="caution">
    <text evidence="6">The sequence shown here is derived from an EMBL/GenBank/DDBJ whole genome shotgun (WGS) entry which is preliminary data.</text>
</comment>
<dbReference type="Proteomes" id="UP001430637">
    <property type="component" value="Unassembled WGS sequence"/>
</dbReference>
<organism evidence="6 7">
    <name type="scientific">Faecalibacterium butyricigenerans</name>
    <dbReference type="NCBI Taxonomy" id="1851427"/>
    <lineage>
        <taxon>Bacteria</taxon>
        <taxon>Bacillati</taxon>
        <taxon>Bacillota</taxon>
        <taxon>Clostridia</taxon>
        <taxon>Eubacteriales</taxon>
        <taxon>Oscillospiraceae</taxon>
        <taxon>Faecalibacterium</taxon>
    </lineage>
</organism>
<evidence type="ECO:0000259" key="5">
    <source>
        <dbReference type="Pfam" id="PF02223"/>
    </source>
</evidence>
<keyword evidence="6" id="KW-0808">Transferase</keyword>
<dbReference type="Gene3D" id="3.40.50.300">
    <property type="entry name" value="P-loop containing nucleotide triphosphate hydrolases"/>
    <property type="match status" value="1"/>
</dbReference>
<evidence type="ECO:0000313" key="6">
    <source>
        <dbReference type="EMBL" id="MCC2199180.1"/>
    </source>
</evidence>
<protein>
    <recommendedName>
        <fullName evidence="2">Thymidylate kinase</fullName>
    </recommendedName>
</protein>
<dbReference type="GO" id="GO:0016301">
    <property type="term" value="F:kinase activity"/>
    <property type="evidence" value="ECO:0007669"/>
    <property type="project" value="UniProtKB-KW"/>
</dbReference>
<gene>
    <name evidence="6" type="ORF">LKD23_05315</name>
</gene>
<dbReference type="Pfam" id="PF02223">
    <property type="entry name" value="Thymidylate_kin"/>
    <property type="match status" value="1"/>
</dbReference>
<keyword evidence="3" id="KW-0547">Nucleotide-binding</keyword>
<evidence type="ECO:0000256" key="4">
    <source>
        <dbReference type="ARBA" id="ARBA00022840"/>
    </source>
</evidence>
<name>A0ABS8F7G7_9FIRM</name>
<sequence length="223" mass="24668">MSKGRLFVLEGLDGSGKATQAKLLAAHLAGSGRRVMEITFPDYESDSSALVKMYLSGQFGSRPDDVNPYAASSFYAVDRYASYKTKWGSFYEAGGIVIADRYTTSNAVHQCSKLPPDQWDGFLRWAFEYEYQLLGLPAPDAVVYLQVDPAVSQKLMTGRYHGDESRKDVHEKDTEYLARSRRAAEYCAEHLGWATVHCTADGAMRTIEDIQAEVQALAGNVLG</sequence>